<sequence length="485" mass="55074">MILLIISFAVSGYVMDKDTGEPLPFANIMVKGSDIGVAANERGYFYLRLPSPGEYTLKVSFIGYRDWEKTIRMDSDTILNINIELASEPIYLKGVKITASRRDFEKAVDLSRITITPSEIRYLPSFFEADVFRSIQILPGVVTMHDLSNKLYIRGGSPDEVYVSLDHITVYNPTSHLFGLFSMFNPDIVKNIEVYTGGYPAMYGGRLSGVISILTKDGNKNKYQLNLSTGLISTILTLQGPVPWGTFFFSGRRTYFDLLVWMYGKLGHQDISLPYYFYDLIGKTTIDRWKDTKISGTFMQGMDVFDFSVEGSDDRILLKWGNTGEVFRIERAQGNLFFNTYLSHTIFNTDFRIPADTIYSSQGIENYSVIQFIDVFLGEDSKIQMGIERNKILFHDKLGVPDTSIAYSTSDLIVPYEGFVNLEASPGPIWRFNLGLRGLYLSDNFYVEPRAGMKYRLDENTNLLLSGGIYHQYIATLNSQESYFS</sequence>
<dbReference type="Proteomes" id="UP000885847">
    <property type="component" value="Unassembled WGS sequence"/>
</dbReference>
<dbReference type="EMBL" id="DQWE01000408">
    <property type="protein sequence ID" value="HDI83878.1"/>
    <property type="molecule type" value="Genomic_DNA"/>
</dbReference>
<comment type="caution">
    <text evidence="3">The sequence shown here is derived from an EMBL/GenBank/DDBJ whole genome shotgun (WGS) entry which is preliminary data.</text>
</comment>
<proteinExistence type="predicted"/>
<evidence type="ECO:0000259" key="2">
    <source>
        <dbReference type="Pfam" id="PF07715"/>
    </source>
</evidence>
<feature type="non-terminal residue" evidence="3">
    <location>
        <position position="485"/>
    </location>
</feature>
<dbReference type="Gene3D" id="2.60.40.1120">
    <property type="entry name" value="Carboxypeptidase-like, regulatory domain"/>
    <property type="match status" value="1"/>
</dbReference>
<gene>
    <name evidence="3" type="ORF">ENF18_08835</name>
</gene>
<dbReference type="PANTHER" id="PTHR30069">
    <property type="entry name" value="TONB-DEPENDENT OUTER MEMBRANE RECEPTOR"/>
    <property type="match status" value="1"/>
</dbReference>
<dbReference type="SUPFAM" id="SSF49464">
    <property type="entry name" value="Carboxypeptidase regulatory domain-like"/>
    <property type="match status" value="1"/>
</dbReference>
<dbReference type="GO" id="GO:0015344">
    <property type="term" value="F:siderophore uptake transmembrane transporter activity"/>
    <property type="evidence" value="ECO:0007669"/>
    <property type="project" value="TreeGrafter"/>
</dbReference>
<dbReference type="Pfam" id="PF07715">
    <property type="entry name" value="Plug"/>
    <property type="match status" value="1"/>
</dbReference>
<reference evidence="3" key="1">
    <citation type="journal article" date="2020" name="mSystems">
        <title>Genome- and Community-Level Interaction Insights into Carbon Utilization and Element Cycling Functions of Hydrothermarchaeota in Hydrothermal Sediment.</title>
        <authorList>
            <person name="Zhou Z."/>
            <person name="Liu Y."/>
            <person name="Xu W."/>
            <person name="Pan J."/>
            <person name="Luo Z.H."/>
            <person name="Li M."/>
        </authorList>
    </citation>
    <scope>NUCLEOTIDE SEQUENCE [LARGE SCALE GENOMIC DNA]</scope>
    <source>
        <strain evidence="3">HyVt-102</strain>
    </source>
</reference>
<dbReference type="SUPFAM" id="SSF56935">
    <property type="entry name" value="Porins"/>
    <property type="match status" value="1"/>
</dbReference>
<organism evidence="3">
    <name type="scientific">candidate division WOR-3 bacterium</name>
    <dbReference type="NCBI Taxonomy" id="2052148"/>
    <lineage>
        <taxon>Bacteria</taxon>
        <taxon>Bacteria division WOR-3</taxon>
    </lineage>
</organism>
<name>A0A7C0VEN0_UNCW3</name>
<dbReference type="PANTHER" id="PTHR30069:SF29">
    <property type="entry name" value="HEMOGLOBIN AND HEMOGLOBIN-HAPTOGLOBIN-BINDING PROTEIN 1-RELATED"/>
    <property type="match status" value="1"/>
</dbReference>
<evidence type="ECO:0000313" key="3">
    <source>
        <dbReference type="EMBL" id="HDI83878.1"/>
    </source>
</evidence>
<dbReference type="Pfam" id="PF13715">
    <property type="entry name" value="CarbopepD_reg_2"/>
    <property type="match status" value="1"/>
</dbReference>
<dbReference type="GO" id="GO:0009279">
    <property type="term" value="C:cell outer membrane"/>
    <property type="evidence" value="ECO:0007669"/>
    <property type="project" value="TreeGrafter"/>
</dbReference>
<keyword evidence="1" id="KW-0732">Signal</keyword>
<dbReference type="Gene3D" id="2.170.130.10">
    <property type="entry name" value="TonB-dependent receptor, plug domain"/>
    <property type="match status" value="1"/>
</dbReference>
<protein>
    <submittedName>
        <fullName evidence="3">PEGA domain-containing protein</fullName>
    </submittedName>
</protein>
<accession>A0A7C0VEN0</accession>
<feature type="domain" description="TonB-dependent receptor plug" evidence="2">
    <location>
        <begin position="133"/>
        <end position="209"/>
    </location>
</feature>
<dbReference type="AlphaFoldDB" id="A0A7C0VEN0"/>
<dbReference type="InterPro" id="IPR037066">
    <property type="entry name" value="Plug_dom_sf"/>
</dbReference>
<evidence type="ECO:0000256" key="1">
    <source>
        <dbReference type="ARBA" id="ARBA00022729"/>
    </source>
</evidence>
<dbReference type="InterPro" id="IPR039426">
    <property type="entry name" value="TonB-dep_rcpt-like"/>
</dbReference>
<dbReference type="InterPro" id="IPR012910">
    <property type="entry name" value="Plug_dom"/>
</dbReference>
<dbReference type="GO" id="GO:0044718">
    <property type="term" value="P:siderophore transmembrane transport"/>
    <property type="evidence" value="ECO:0007669"/>
    <property type="project" value="TreeGrafter"/>
</dbReference>
<dbReference type="InterPro" id="IPR008969">
    <property type="entry name" value="CarboxyPept-like_regulatory"/>
</dbReference>